<evidence type="ECO:0000313" key="2">
    <source>
        <dbReference type="Proteomes" id="UP000019666"/>
    </source>
</evidence>
<reference evidence="1 2" key="1">
    <citation type="submission" date="2013-02" db="EMBL/GenBank/DDBJ databases">
        <authorList>
            <person name="Fiebig A."/>
            <person name="Goeker M."/>
            <person name="Klenk H.-P.P."/>
        </authorList>
    </citation>
    <scope>NUCLEOTIDE SEQUENCE [LARGE SCALE GENOMIC DNA]</scope>
    <source>
        <strain evidence="1 2">DSM 19309</strain>
    </source>
</reference>
<dbReference type="AlphaFoldDB" id="A0A017HNE7"/>
<dbReference type="RefSeq" id="WP_037278120.1">
    <property type="nucleotide sequence ID" value="NZ_KK088554.1"/>
</dbReference>
<keyword evidence="2" id="KW-1185">Reference proteome</keyword>
<sequence>MSDKYFNPFASVDILVPAEFKDDFARYCQTGGRAVIDYSPFPRMVDLWFLAVCVAARKGLEPAEMDRRDTYKIIDGSIFSSDPWRVHTLMLIAIARSDEIGIVIEPRRMMNLANGLATAGFPHVIDMLKDGSAEPIWNLSEAIELLEREAA</sequence>
<gene>
    <name evidence="1" type="ORF">Rumeso_03133</name>
</gene>
<accession>A0A017HNE7</accession>
<dbReference type="STRING" id="442562.Rumeso_03133"/>
<dbReference type="HOGENOM" id="CLU_1784256_0_0_5"/>
<dbReference type="EMBL" id="AOSK01000087">
    <property type="protein sequence ID" value="EYD75309.1"/>
    <property type="molecule type" value="Genomic_DNA"/>
</dbReference>
<dbReference type="Proteomes" id="UP000019666">
    <property type="component" value="Unassembled WGS sequence"/>
</dbReference>
<organism evidence="1 2">
    <name type="scientific">Rubellimicrobium mesophilum DSM 19309</name>
    <dbReference type="NCBI Taxonomy" id="442562"/>
    <lineage>
        <taxon>Bacteria</taxon>
        <taxon>Pseudomonadati</taxon>
        <taxon>Pseudomonadota</taxon>
        <taxon>Alphaproteobacteria</taxon>
        <taxon>Rhodobacterales</taxon>
        <taxon>Roseobacteraceae</taxon>
        <taxon>Rubellimicrobium</taxon>
    </lineage>
</organism>
<proteinExistence type="predicted"/>
<comment type="caution">
    <text evidence="1">The sequence shown here is derived from an EMBL/GenBank/DDBJ whole genome shotgun (WGS) entry which is preliminary data.</text>
</comment>
<protein>
    <submittedName>
        <fullName evidence="1">Uncharacterized protein</fullName>
    </submittedName>
</protein>
<dbReference type="OrthoDB" id="8456888at2"/>
<evidence type="ECO:0000313" key="1">
    <source>
        <dbReference type="EMBL" id="EYD75309.1"/>
    </source>
</evidence>
<name>A0A017HNE7_9RHOB</name>